<dbReference type="PROSITE" id="PS01031">
    <property type="entry name" value="SHSP"/>
    <property type="match status" value="1"/>
</dbReference>
<organism evidence="4 5">
    <name type="scientific">Malonomonas rubra DSM 5091</name>
    <dbReference type="NCBI Taxonomy" id="1122189"/>
    <lineage>
        <taxon>Bacteria</taxon>
        <taxon>Pseudomonadati</taxon>
        <taxon>Thermodesulfobacteriota</taxon>
        <taxon>Desulfuromonadia</taxon>
        <taxon>Desulfuromonadales</taxon>
        <taxon>Geopsychrobacteraceae</taxon>
        <taxon>Malonomonas</taxon>
    </lineage>
</organism>
<evidence type="ECO:0000256" key="2">
    <source>
        <dbReference type="RuleBase" id="RU003616"/>
    </source>
</evidence>
<evidence type="ECO:0000256" key="1">
    <source>
        <dbReference type="PROSITE-ProRule" id="PRU00285"/>
    </source>
</evidence>
<comment type="similarity">
    <text evidence="1 2">Belongs to the small heat shock protein (HSP20) family.</text>
</comment>
<accession>A0A1M6HZA2</accession>
<dbReference type="RefSeq" id="WP_072908326.1">
    <property type="nucleotide sequence ID" value="NZ_FQZT01000006.1"/>
</dbReference>
<dbReference type="CDD" id="cd06464">
    <property type="entry name" value="ACD_sHsps-like"/>
    <property type="match status" value="1"/>
</dbReference>
<evidence type="ECO:0000313" key="5">
    <source>
        <dbReference type="Proteomes" id="UP000184171"/>
    </source>
</evidence>
<keyword evidence="5" id="KW-1185">Reference proteome</keyword>
<protein>
    <submittedName>
        <fullName evidence="4">HSP20 family protein</fullName>
    </submittedName>
</protein>
<reference evidence="4 5" key="1">
    <citation type="submission" date="2016-11" db="EMBL/GenBank/DDBJ databases">
        <authorList>
            <person name="Jaros S."/>
            <person name="Januszkiewicz K."/>
            <person name="Wedrychowicz H."/>
        </authorList>
    </citation>
    <scope>NUCLEOTIDE SEQUENCE [LARGE SCALE GENOMIC DNA]</scope>
    <source>
        <strain evidence="4 5">DSM 5091</strain>
    </source>
</reference>
<gene>
    <name evidence="4" type="ORF">SAMN02745165_01938</name>
</gene>
<evidence type="ECO:0000313" key="4">
    <source>
        <dbReference type="EMBL" id="SHJ27493.1"/>
    </source>
</evidence>
<dbReference type="PANTHER" id="PTHR11527">
    <property type="entry name" value="HEAT-SHOCK PROTEIN 20 FAMILY MEMBER"/>
    <property type="match status" value="1"/>
</dbReference>
<dbReference type="OrthoDB" id="189458at2"/>
<proteinExistence type="inferred from homology"/>
<evidence type="ECO:0000259" key="3">
    <source>
        <dbReference type="PROSITE" id="PS01031"/>
    </source>
</evidence>
<feature type="domain" description="SHSP" evidence="3">
    <location>
        <begin position="30"/>
        <end position="142"/>
    </location>
</feature>
<dbReference type="InterPro" id="IPR002068">
    <property type="entry name" value="A-crystallin/Hsp20_dom"/>
</dbReference>
<dbReference type="Gene3D" id="2.60.40.790">
    <property type="match status" value="1"/>
</dbReference>
<sequence length="142" mass="15932">MFGLQMIHEMDNMQREMEQLFRGLGFQAASCDMPQSGEIRVKDQGDAFQVEAVLPGLDAEKIDIKVLGRRLTLAGEFARPDIPEAANWHRRERSRGQFERNLQLAANIDAEKVEAEYQQGILRVVLPKAASALPKKIAVKTA</sequence>
<dbReference type="Proteomes" id="UP000184171">
    <property type="component" value="Unassembled WGS sequence"/>
</dbReference>
<dbReference type="SUPFAM" id="SSF49764">
    <property type="entry name" value="HSP20-like chaperones"/>
    <property type="match status" value="1"/>
</dbReference>
<dbReference type="Pfam" id="PF00011">
    <property type="entry name" value="HSP20"/>
    <property type="match status" value="1"/>
</dbReference>
<dbReference type="AlphaFoldDB" id="A0A1M6HZA2"/>
<dbReference type="EMBL" id="FQZT01000006">
    <property type="protein sequence ID" value="SHJ27493.1"/>
    <property type="molecule type" value="Genomic_DNA"/>
</dbReference>
<dbReference type="InterPro" id="IPR008978">
    <property type="entry name" value="HSP20-like_chaperone"/>
</dbReference>
<dbReference type="InterPro" id="IPR031107">
    <property type="entry name" value="Small_HSP"/>
</dbReference>
<name>A0A1M6HZA2_MALRU</name>
<dbReference type="STRING" id="1122189.SAMN02745165_01938"/>